<name>A0A2K1JCW7_PHYPA</name>
<dbReference type="InParanoid" id="A0A2K1JCW7"/>
<gene>
    <name evidence="1" type="ORF">PHYPA_019637</name>
</gene>
<reference evidence="1 3" key="2">
    <citation type="journal article" date="2018" name="Plant J.">
        <title>The Physcomitrella patens chromosome-scale assembly reveals moss genome structure and evolution.</title>
        <authorList>
            <person name="Lang D."/>
            <person name="Ullrich K.K."/>
            <person name="Murat F."/>
            <person name="Fuchs J."/>
            <person name="Jenkins J."/>
            <person name="Haas F.B."/>
            <person name="Piednoel M."/>
            <person name="Gundlach H."/>
            <person name="Van Bel M."/>
            <person name="Meyberg R."/>
            <person name="Vives C."/>
            <person name="Morata J."/>
            <person name="Symeonidi A."/>
            <person name="Hiss M."/>
            <person name="Muchero W."/>
            <person name="Kamisugi Y."/>
            <person name="Saleh O."/>
            <person name="Blanc G."/>
            <person name="Decker E.L."/>
            <person name="van Gessel N."/>
            <person name="Grimwood J."/>
            <person name="Hayes R.D."/>
            <person name="Graham S.W."/>
            <person name="Gunter L.E."/>
            <person name="McDaniel S.F."/>
            <person name="Hoernstein S.N.W."/>
            <person name="Larsson A."/>
            <person name="Li F.W."/>
            <person name="Perroud P.F."/>
            <person name="Phillips J."/>
            <person name="Ranjan P."/>
            <person name="Rokshar D.S."/>
            <person name="Rothfels C.J."/>
            <person name="Schneider L."/>
            <person name="Shu S."/>
            <person name="Stevenson D.W."/>
            <person name="Thummler F."/>
            <person name="Tillich M."/>
            <person name="Villarreal Aguilar J.C."/>
            <person name="Widiez T."/>
            <person name="Wong G.K."/>
            <person name="Wymore A."/>
            <person name="Zhang Y."/>
            <person name="Zimmer A.D."/>
            <person name="Quatrano R.S."/>
            <person name="Mayer K.F.X."/>
            <person name="Goodstein D."/>
            <person name="Casacuberta J.M."/>
            <person name="Vandepoele K."/>
            <person name="Reski R."/>
            <person name="Cuming A.C."/>
            <person name="Tuskan G.A."/>
            <person name="Maumus F."/>
            <person name="Salse J."/>
            <person name="Schmutz J."/>
            <person name="Rensing S.A."/>
        </authorList>
    </citation>
    <scope>NUCLEOTIDE SEQUENCE [LARGE SCALE GENOMIC DNA]</scope>
    <source>
        <strain evidence="2 3">cv. Gransden 2004</strain>
    </source>
</reference>
<dbReference type="Proteomes" id="UP000006727">
    <property type="component" value="Chromosome 15"/>
</dbReference>
<proteinExistence type="predicted"/>
<dbReference type="AlphaFoldDB" id="A0A2K1JCW7"/>
<protein>
    <submittedName>
        <fullName evidence="1 2">Uncharacterized protein</fullName>
    </submittedName>
</protein>
<dbReference type="EMBL" id="ABEU02000015">
    <property type="protein sequence ID" value="PNR39359.1"/>
    <property type="molecule type" value="Genomic_DNA"/>
</dbReference>
<dbReference type="Gramene" id="Pp3c15_11790V3.1">
    <property type="protein sequence ID" value="Pp3c15_11790V3.1"/>
    <property type="gene ID" value="Pp3c15_11790"/>
</dbReference>
<dbReference type="EnsemblPlants" id="Pp3c15_11790V3.1">
    <property type="protein sequence ID" value="Pp3c15_11790V3.1"/>
    <property type="gene ID" value="Pp3c15_11790"/>
</dbReference>
<evidence type="ECO:0000313" key="2">
    <source>
        <dbReference type="EnsemblPlants" id="Pp3c15_11790V3.1"/>
    </source>
</evidence>
<sequence length="96" mass="10882">MSGQELLMSTSLPDSFWLSGIFFYKRMEPRSNLSVWINDLSCTECAVSVITIISVGLCIHICRTLEQLTAVLDEILDNKKERINNRFTTDAGSMFD</sequence>
<keyword evidence="3" id="KW-1185">Reference proteome</keyword>
<accession>A0A2K1JCW7</accession>
<reference evidence="2" key="3">
    <citation type="submission" date="2020-12" db="UniProtKB">
        <authorList>
            <consortium name="EnsemblPlants"/>
        </authorList>
    </citation>
    <scope>IDENTIFICATION</scope>
</reference>
<evidence type="ECO:0000313" key="1">
    <source>
        <dbReference type="EMBL" id="PNR39359.1"/>
    </source>
</evidence>
<organism evidence="1">
    <name type="scientific">Physcomitrium patens</name>
    <name type="common">Spreading-leaved earth moss</name>
    <name type="synonym">Physcomitrella patens</name>
    <dbReference type="NCBI Taxonomy" id="3218"/>
    <lineage>
        <taxon>Eukaryota</taxon>
        <taxon>Viridiplantae</taxon>
        <taxon>Streptophyta</taxon>
        <taxon>Embryophyta</taxon>
        <taxon>Bryophyta</taxon>
        <taxon>Bryophytina</taxon>
        <taxon>Bryopsida</taxon>
        <taxon>Funariidae</taxon>
        <taxon>Funariales</taxon>
        <taxon>Funariaceae</taxon>
        <taxon>Physcomitrium</taxon>
    </lineage>
</organism>
<evidence type="ECO:0000313" key="3">
    <source>
        <dbReference type="Proteomes" id="UP000006727"/>
    </source>
</evidence>
<reference evidence="1 3" key="1">
    <citation type="journal article" date="2008" name="Science">
        <title>The Physcomitrella genome reveals evolutionary insights into the conquest of land by plants.</title>
        <authorList>
            <person name="Rensing S."/>
            <person name="Lang D."/>
            <person name="Zimmer A."/>
            <person name="Terry A."/>
            <person name="Salamov A."/>
            <person name="Shapiro H."/>
            <person name="Nishiyama T."/>
            <person name="Perroud P.-F."/>
            <person name="Lindquist E."/>
            <person name="Kamisugi Y."/>
            <person name="Tanahashi T."/>
            <person name="Sakakibara K."/>
            <person name="Fujita T."/>
            <person name="Oishi K."/>
            <person name="Shin-I T."/>
            <person name="Kuroki Y."/>
            <person name="Toyoda A."/>
            <person name="Suzuki Y."/>
            <person name="Hashimoto A."/>
            <person name="Yamaguchi K."/>
            <person name="Sugano A."/>
            <person name="Kohara Y."/>
            <person name="Fujiyama A."/>
            <person name="Anterola A."/>
            <person name="Aoki S."/>
            <person name="Ashton N."/>
            <person name="Barbazuk W.B."/>
            <person name="Barker E."/>
            <person name="Bennetzen J."/>
            <person name="Bezanilla M."/>
            <person name="Blankenship R."/>
            <person name="Cho S.H."/>
            <person name="Dutcher S."/>
            <person name="Estelle M."/>
            <person name="Fawcett J.A."/>
            <person name="Gundlach H."/>
            <person name="Hanada K."/>
            <person name="Heyl A."/>
            <person name="Hicks K.A."/>
            <person name="Hugh J."/>
            <person name="Lohr M."/>
            <person name="Mayer K."/>
            <person name="Melkozernov A."/>
            <person name="Murata T."/>
            <person name="Nelson D."/>
            <person name="Pils B."/>
            <person name="Prigge M."/>
            <person name="Reiss B."/>
            <person name="Renner T."/>
            <person name="Rombauts S."/>
            <person name="Rushton P."/>
            <person name="Sanderfoot A."/>
            <person name="Schween G."/>
            <person name="Shiu S.-H."/>
            <person name="Stueber K."/>
            <person name="Theodoulou F.L."/>
            <person name="Tu H."/>
            <person name="Van de Peer Y."/>
            <person name="Verrier P.J."/>
            <person name="Waters E."/>
            <person name="Wood A."/>
            <person name="Yang L."/>
            <person name="Cove D."/>
            <person name="Cuming A."/>
            <person name="Hasebe M."/>
            <person name="Lucas S."/>
            <person name="Mishler D.B."/>
            <person name="Reski R."/>
            <person name="Grigoriev I."/>
            <person name="Quatrano R.S."/>
            <person name="Boore J.L."/>
        </authorList>
    </citation>
    <scope>NUCLEOTIDE SEQUENCE [LARGE SCALE GENOMIC DNA]</scope>
    <source>
        <strain evidence="2 3">cv. Gransden 2004</strain>
    </source>
</reference>